<organism evidence="2">
    <name type="scientific">Terrestrivirus sp</name>
    <dbReference type="NCBI Taxonomy" id="2487775"/>
    <lineage>
        <taxon>Viruses</taxon>
        <taxon>Varidnaviria</taxon>
        <taxon>Bamfordvirae</taxon>
        <taxon>Nucleocytoviricota</taxon>
        <taxon>Megaviricetes</taxon>
        <taxon>Imitervirales</taxon>
        <taxon>Mimiviridae</taxon>
        <taxon>Klosneuvirinae</taxon>
    </lineage>
</organism>
<dbReference type="EMBL" id="MK071981">
    <property type="protein sequence ID" value="AYV75881.1"/>
    <property type="molecule type" value="Genomic_DNA"/>
</dbReference>
<protein>
    <recommendedName>
        <fullName evidence="3">Caspase domain protein</fullName>
    </recommendedName>
</protein>
<accession>A0A3G4ZPJ4</accession>
<sequence length="392" mass="44613">MTIYVFIGSEGTPGVEGDYLRFGEIVNRYKLKDNSISFYNKKDKPKSNDTFLTQFADITKILQNDTKNKITHSTVIIFISAHGAQSCSLASPQFYLPNNKDGINISELINRVQNYSSIYLFMDTCRVTTTTNIIPSSFNVSNKNLMIVYGTQQAEVSRGVGQCGGLFLNNVYNKMEYNNLFGFHVDETAMISLLIDIFINWSVDQWIACYQLYKHIDHATMERIKSQKPSFQLNSTLRNKYAKVVQSLANYTGKSIEDVSATKINTSIEDKKLVRTLLEKTNNDIKDLQAKITAIKTQLGTSSDSSVVALERYNSYVGIVKQLNDIHKKYQKLLKSTTDPVTAQDIKKSMNKALKEKLKNKKTADKFNELYTLLKNYEELQHKKVSLEKLLV</sequence>
<feature type="coiled-coil region" evidence="1">
    <location>
        <begin position="271"/>
        <end position="298"/>
    </location>
</feature>
<name>A0A3G4ZPJ4_9VIRU</name>
<keyword evidence="1" id="KW-0175">Coiled coil</keyword>
<reference evidence="2" key="1">
    <citation type="submission" date="2018-10" db="EMBL/GenBank/DDBJ databases">
        <title>Hidden diversity of soil giant viruses.</title>
        <authorList>
            <person name="Schulz F."/>
            <person name="Alteio L."/>
            <person name="Goudeau D."/>
            <person name="Ryan E.M."/>
            <person name="Malmstrom R.R."/>
            <person name="Blanchard J."/>
            <person name="Woyke T."/>
        </authorList>
    </citation>
    <scope>NUCLEOTIDE SEQUENCE</scope>
    <source>
        <strain evidence="2">TEV1</strain>
    </source>
</reference>
<evidence type="ECO:0008006" key="3">
    <source>
        <dbReference type="Google" id="ProtNLM"/>
    </source>
</evidence>
<gene>
    <name evidence="2" type="ORF">Terrestrivirus3_150</name>
</gene>
<evidence type="ECO:0000313" key="2">
    <source>
        <dbReference type="EMBL" id="AYV75881.1"/>
    </source>
</evidence>
<proteinExistence type="predicted"/>
<evidence type="ECO:0000256" key="1">
    <source>
        <dbReference type="SAM" id="Coils"/>
    </source>
</evidence>